<organism evidence="2">
    <name type="scientific">Tanacetum cinerariifolium</name>
    <name type="common">Dalmatian daisy</name>
    <name type="synonym">Chrysanthemum cinerariifolium</name>
    <dbReference type="NCBI Taxonomy" id="118510"/>
    <lineage>
        <taxon>Eukaryota</taxon>
        <taxon>Viridiplantae</taxon>
        <taxon>Streptophyta</taxon>
        <taxon>Embryophyta</taxon>
        <taxon>Tracheophyta</taxon>
        <taxon>Spermatophyta</taxon>
        <taxon>Magnoliopsida</taxon>
        <taxon>eudicotyledons</taxon>
        <taxon>Gunneridae</taxon>
        <taxon>Pentapetalae</taxon>
        <taxon>asterids</taxon>
        <taxon>campanulids</taxon>
        <taxon>Asterales</taxon>
        <taxon>Asteraceae</taxon>
        <taxon>Asteroideae</taxon>
        <taxon>Anthemideae</taxon>
        <taxon>Anthemidinae</taxon>
        <taxon>Tanacetum</taxon>
    </lineage>
</organism>
<comment type="caution">
    <text evidence="2">The sequence shown here is derived from an EMBL/GenBank/DDBJ whole genome shotgun (WGS) entry which is preliminary data.</text>
</comment>
<feature type="compositionally biased region" description="Basic and acidic residues" evidence="1">
    <location>
        <begin position="106"/>
        <end position="121"/>
    </location>
</feature>
<reference evidence="2" key="1">
    <citation type="journal article" date="2019" name="Sci. Rep.">
        <title>Draft genome of Tanacetum cinerariifolium, the natural source of mosquito coil.</title>
        <authorList>
            <person name="Yamashiro T."/>
            <person name="Shiraishi A."/>
            <person name="Satake H."/>
            <person name="Nakayama K."/>
        </authorList>
    </citation>
    <scope>NUCLEOTIDE SEQUENCE</scope>
</reference>
<accession>A0A699L0L7</accession>
<dbReference type="EMBL" id="BKCJ010575215">
    <property type="protein sequence ID" value="GFB20610.1"/>
    <property type="molecule type" value="Genomic_DNA"/>
</dbReference>
<evidence type="ECO:0000256" key="1">
    <source>
        <dbReference type="SAM" id="MobiDB-lite"/>
    </source>
</evidence>
<protein>
    <submittedName>
        <fullName evidence="2">Uncharacterized protein</fullName>
    </submittedName>
</protein>
<dbReference type="AlphaFoldDB" id="A0A699L0L7"/>
<name>A0A699L0L7_TANCI</name>
<gene>
    <name evidence="2" type="ORF">Tci_692581</name>
</gene>
<feature type="region of interest" description="Disordered" evidence="1">
    <location>
        <begin position="48"/>
        <end position="121"/>
    </location>
</feature>
<evidence type="ECO:0000313" key="2">
    <source>
        <dbReference type="EMBL" id="GFB20610.1"/>
    </source>
</evidence>
<sequence length="121" mass="13500">MEIKSYSYYEYRSFESFTCWQINLTEEGEDSVGSSTLDAVANVQTPKLKRLPVIEDSDAETSGDSSGCVRKNKAGTLSDNKRRKWPPRRVLIEDSIKDVSCGTPEDGNKDRAGSRSDKKKG</sequence>
<proteinExistence type="predicted"/>